<feature type="domain" description="Peptidase M50" evidence="12">
    <location>
        <begin position="70"/>
        <end position="514"/>
    </location>
</feature>
<keyword evidence="6" id="KW-0862">Zinc</keyword>
<feature type="chain" id="PRO_5030951339" description="Peptidase M50 domain-containing protein" evidence="11">
    <location>
        <begin position="20"/>
        <end position="529"/>
    </location>
</feature>
<dbReference type="EMBL" id="HBEU01000668">
    <property type="protein sequence ID" value="CAD8574304.1"/>
    <property type="molecule type" value="Transcribed_RNA"/>
</dbReference>
<keyword evidence="9 10" id="KW-0472">Membrane</keyword>
<keyword evidence="11" id="KW-0732">Signal</keyword>
<dbReference type="GO" id="GO:0004222">
    <property type="term" value="F:metalloendopeptidase activity"/>
    <property type="evidence" value="ECO:0007669"/>
    <property type="project" value="InterPro"/>
</dbReference>
<comment type="subcellular location">
    <subcellularLocation>
        <location evidence="2">Membrane</location>
        <topology evidence="2">Multi-pass membrane protein</topology>
    </subcellularLocation>
</comment>
<reference evidence="13" key="1">
    <citation type="submission" date="2021-01" db="EMBL/GenBank/DDBJ databases">
        <authorList>
            <person name="Corre E."/>
            <person name="Pelletier E."/>
            <person name="Niang G."/>
            <person name="Scheremetjew M."/>
            <person name="Finn R."/>
            <person name="Kale V."/>
            <person name="Holt S."/>
            <person name="Cochrane G."/>
            <person name="Meng A."/>
            <person name="Brown T."/>
            <person name="Cohen L."/>
        </authorList>
    </citation>
    <scope>NUCLEOTIDE SEQUENCE</scope>
    <source>
        <strain evidence="13">B651</strain>
    </source>
</reference>
<proteinExistence type="predicted"/>
<dbReference type="GO" id="GO:0016020">
    <property type="term" value="C:membrane"/>
    <property type="evidence" value="ECO:0007669"/>
    <property type="project" value="UniProtKB-SubCell"/>
</dbReference>
<comment type="cofactor">
    <cofactor evidence="1">
        <name>Zn(2+)</name>
        <dbReference type="ChEBI" id="CHEBI:29105"/>
    </cofactor>
</comment>
<name>A0A7S0K9E8_9STRA</name>
<evidence type="ECO:0000256" key="4">
    <source>
        <dbReference type="ARBA" id="ARBA00022692"/>
    </source>
</evidence>
<protein>
    <recommendedName>
        <fullName evidence="12">Peptidase M50 domain-containing protein</fullName>
    </recommendedName>
</protein>
<dbReference type="GO" id="GO:0006508">
    <property type="term" value="P:proteolysis"/>
    <property type="evidence" value="ECO:0007669"/>
    <property type="project" value="UniProtKB-KW"/>
</dbReference>
<evidence type="ECO:0000256" key="6">
    <source>
        <dbReference type="ARBA" id="ARBA00022833"/>
    </source>
</evidence>
<evidence type="ECO:0000256" key="3">
    <source>
        <dbReference type="ARBA" id="ARBA00022670"/>
    </source>
</evidence>
<evidence type="ECO:0000256" key="7">
    <source>
        <dbReference type="ARBA" id="ARBA00022989"/>
    </source>
</evidence>
<keyword evidence="7 10" id="KW-1133">Transmembrane helix</keyword>
<dbReference type="AlphaFoldDB" id="A0A7S0K9E8"/>
<evidence type="ECO:0000256" key="11">
    <source>
        <dbReference type="SAM" id="SignalP"/>
    </source>
</evidence>
<feature type="transmembrane region" description="Helical" evidence="10">
    <location>
        <begin position="246"/>
        <end position="266"/>
    </location>
</feature>
<evidence type="ECO:0000256" key="10">
    <source>
        <dbReference type="SAM" id="Phobius"/>
    </source>
</evidence>
<dbReference type="CDD" id="cd05709">
    <property type="entry name" value="S2P-M50"/>
    <property type="match status" value="1"/>
</dbReference>
<feature type="signal peptide" evidence="11">
    <location>
        <begin position="1"/>
        <end position="19"/>
    </location>
</feature>
<gene>
    <name evidence="13" type="ORF">LDAN0322_LOCUS448</name>
</gene>
<dbReference type="Pfam" id="PF02163">
    <property type="entry name" value="Peptidase_M50"/>
    <property type="match status" value="1"/>
</dbReference>
<evidence type="ECO:0000256" key="8">
    <source>
        <dbReference type="ARBA" id="ARBA00023049"/>
    </source>
</evidence>
<evidence type="ECO:0000256" key="9">
    <source>
        <dbReference type="ARBA" id="ARBA00023136"/>
    </source>
</evidence>
<keyword evidence="5" id="KW-0378">Hydrolase</keyword>
<organism evidence="13">
    <name type="scientific">Leptocylindrus aporus</name>
    <dbReference type="NCBI Taxonomy" id="1398097"/>
    <lineage>
        <taxon>Eukaryota</taxon>
        <taxon>Sar</taxon>
        <taxon>Stramenopiles</taxon>
        <taxon>Ochrophyta</taxon>
        <taxon>Bacillariophyta</taxon>
        <taxon>Coscinodiscophyceae</taxon>
        <taxon>Chaetocerotophycidae</taxon>
        <taxon>Leptocylindrales</taxon>
        <taxon>Leptocylindraceae</taxon>
        <taxon>Leptocylindrus</taxon>
    </lineage>
</organism>
<evidence type="ECO:0000256" key="2">
    <source>
        <dbReference type="ARBA" id="ARBA00004141"/>
    </source>
</evidence>
<evidence type="ECO:0000259" key="12">
    <source>
        <dbReference type="Pfam" id="PF02163"/>
    </source>
</evidence>
<evidence type="ECO:0000256" key="1">
    <source>
        <dbReference type="ARBA" id="ARBA00001947"/>
    </source>
</evidence>
<dbReference type="PANTHER" id="PTHR42837:SF2">
    <property type="entry name" value="MEMBRANE METALLOPROTEASE ARASP2, CHLOROPLASTIC-RELATED"/>
    <property type="match status" value="1"/>
</dbReference>
<evidence type="ECO:0000313" key="13">
    <source>
        <dbReference type="EMBL" id="CAD8574304.1"/>
    </source>
</evidence>
<evidence type="ECO:0000256" key="5">
    <source>
        <dbReference type="ARBA" id="ARBA00022801"/>
    </source>
</evidence>
<dbReference type="InterPro" id="IPR008915">
    <property type="entry name" value="Peptidase_M50"/>
</dbReference>
<dbReference type="InterPro" id="IPR004387">
    <property type="entry name" value="Pept_M50_Zn"/>
</dbReference>
<keyword evidence="3" id="KW-0645">Protease</keyword>
<accession>A0A7S0K9E8</accession>
<dbReference type="PANTHER" id="PTHR42837">
    <property type="entry name" value="REGULATOR OF SIGMA-E PROTEASE RSEP"/>
    <property type="match status" value="1"/>
</dbReference>
<keyword evidence="8" id="KW-0482">Metalloprotease</keyword>
<keyword evidence="4 10" id="KW-0812">Transmembrane</keyword>
<sequence>MKIRAVALVIASAVNLSTAFQSFGGGRTVRSFRSDIERGTVKTKNISKLHALNPLISAFQAVESPIGSMAVLAGVVLVHEAGHFLAAKSFGMKINEFAVGFGPKLIGFKAFKSGVTNEDGVEEGIDFSFRILPLGGYVAFPENYNRTLAYEMEKERLDKIDEYNSINPRSGIKKFLPLTRQEKEERKAAMNLQVTETEMKNRRQWWRFGRKEEVSTVKVFDPDEPINIDYYDDPDYLQNRPWFERAVVLSGGVVFNIILAFSLFFGSATFGPGLPRPVFSSGAVVTTMPNMNSPSYGKLYKDDVIVGINSYKAGPVASASSSQKTISNIISTIRSTDSGESVHLTVAKKGYTDPSEFREVDVTPIPMNGNGPQSIGVILGSNYLKTEIVHATSISQGLEIASGSLYSMTSDTAAAFVNLIQGFLRGDSSAGSGMSGPVGVIKMGSDVVATSDIGAIIGFAAAISINLAVVNSLPLPSLDGGQLLFVISEALTGKKIDQRFQEELNATALLLLLLASFSSVFGDVGKLLR</sequence>